<dbReference type="NCBIfam" id="TIGR01570">
    <property type="entry name" value="A_thal_3588"/>
    <property type="match status" value="1"/>
</dbReference>
<keyword evidence="1" id="KW-1185">Reference proteome</keyword>
<dbReference type="AlphaFoldDB" id="A0A1U8BCC9"/>
<dbReference type="Proteomes" id="UP000189703">
    <property type="component" value="Unplaced"/>
</dbReference>
<name>A0A1U8BCC9_NELNU</name>
<reference evidence="2" key="1">
    <citation type="submission" date="2025-08" db="UniProtKB">
        <authorList>
            <consortium name="RefSeq"/>
        </authorList>
    </citation>
    <scope>IDENTIFICATION</scope>
</reference>
<organism evidence="1 2">
    <name type="scientific">Nelumbo nucifera</name>
    <name type="common">Sacred lotus</name>
    <dbReference type="NCBI Taxonomy" id="4432"/>
    <lineage>
        <taxon>Eukaryota</taxon>
        <taxon>Viridiplantae</taxon>
        <taxon>Streptophyta</taxon>
        <taxon>Embryophyta</taxon>
        <taxon>Tracheophyta</taxon>
        <taxon>Spermatophyta</taxon>
        <taxon>Magnoliopsida</taxon>
        <taxon>Proteales</taxon>
        <taxon>Nelumbonaceae</taxon>
        <taxon>Nelumbo</taxon>
    </lineage>
</organism>
<dbReference type="eggNOG" id="ENOG502QWEN">
    <property type="taxonomic scope" value="Eukaryota"/>
</dbReference>
<evidence type="ECO:0000313" key="2">
    <source>
        <dbReference type="RefSeq" id="XP_010273895.1"/>
    </source>
</evidence>
<dbReference type="PANTHER" id="PTHR31276">
    <property type="match status" value="1"/>
</dbReference>
<dbReference type="PANTHER" id="PTHR31276:SF10">
    <property type="entry name" value="PROTEIN MIZU-KUSSEI 1-LIKE"/>
    <property type="match status" value="1"/>
</dbReference>
<proteinExistence type="predicted"/>
<dbReference type="InterPro" id="IPR006460">
    <property type="entry name" value="MIZ1-like_pln"/>
</dbReference>
<dbReference type="KEGG" id="nnu:104609304"/>
<dbReference type="GO" id="GO:0010274">
    <property type="term" value="P:hydrotropism"/>
    <property type="evidence" value="ECO:0007669"/>
    <property type="project" value="InterPro"/>
</dbReference>
<accession>A0A1U8BCC9</accession>
<dbReference type="GeneID" id="104609304"/>
<protein>
    <submittedName>
        <fullName evidence="2">Protein MIZU-KUSSEI 1</fullName>
    </submittedName>
</protein>
<sequence length="248" mass="27949">MSHRTSDGGGVTNIVNGVTVVDCEKQVRSWRLLRSFLELLIPSCNCTTYLEQQREEDVEARQGKYMTNNYYNSRRNCNSTIIKTTVTGTIYGHRRGKVSFCIQANPETAPIILLELAVSTALLAKEMESGLVRITLECNLNSGTSNLRSSALLSVPLWTMYCNGRKVGFAIRRRPTQADMDILWQMRSVFVGTGIISGKEELDGDNELIYLRAKFNRVTGSSNSESFHFINPDLDIDQDLSIFFLRTQ</sequence>
<dbReference type="Pfam" id="PF04759">
    <property type="entry name" value="DUF617"/>
    <property type="match status" value="1"/>
</dbReference>
<gene>
    <name evidence="2" type="primary">LOC104609304</name>
</gene>
<evidence type="ECO:0000313" key="1">
    <source>
        <dbReference type="Proteomes" id="UP000189703"/>
    </source>
</evidence>
<dbReference type="OMA" id="VTTVECH"/>
<dbReference type="OrthoDB" id="1897868at2759"/>
<dbReference type="RefSeq" id="XP_010273895.1">
    <property type="nucleotide sequence ID" value="XM_010275593.1"/>
</dbReference>